<feature type="region of interest" description="Disordered" evidence="1">
    <location>
        <begin position="1"/>
        <end position="22"/>
    </location>
</feature>
<dbReference type="EMBL" id="CP136862">
    <property type="protein sequence ID" value="WOJ90675.1"/>
    <property type="molecule type" value="Genomic_DNA"/>
</dbReference>
<evidence type="ECO:0000256" key="1">
    <source>
        <dbReference type="SAM" id="MobiDB-lite"/>
    </source>
</evidence>
<proteinExistence type="predicted"/>
<dbReference type="PANTHER" id="PTHR24104">
    <property type="entry name" value="E3 UBIQUITIN-PROTEIN LIGASE NHLRC1-RELATED"/>
    <property type="match status" value="1"/>
</dbReference>
<feature type="compositionally biased region" description="Low complexity" evidence="1">
    <location>
        <begin position="7"/>
        <end position="22"/>
    </location>
</feature>
<protein>
    <recommendedName>
        <fullName evidence="4">NHL repeat containing protein</fullName>
    </recommendedName>
</protein>
<organism evidence="2 3">
    <name type="scientific">Methylocapsa polymorpha</name>
    <dbReference type="NCBI Taxonomy" id="3080828"/>
    <lineage>
        <taxon>Bacteria</taxon>
        <taxon>Pseudomonadati</taxon>
        <taxon>Pseudomonadota</taxon>
        <taxon>Alphaproteobacteria</taxon>
        <taxon>Hyphomicrobiales</taxon>
        <taxon>Beijerinckiaceae</taxon>
        <taxon>Methylocapsa</taxon>
    </lineage>
</organism>
<evidence type="ECO:0000313" key="2">
    <source>
        <dbReference type="EMBL" id="WOJ90675.1"/>
    </source>
</evidence>
<dbReference type="PANTHER" id="PTHR24104:SF25">
    <property type="entry name" value="PROTEIN LIN-41"/>
    <property type="match status" value="1"/>
</dbReference>
<reference evidence="2 3" key="1">
    <citation type="submission" date="2023-10" db="EMBL/GenBank/DDBJ databases">
        <title>Novel methanotroph of the genus Methylocapsa from a subarctic wetland.</title>
        <authorList>
            <person name="Belova S.E."/>
            <person name="Oshkin I.Y."/>
            <person name="Miroshnikov K."/>
            <person name="Dedysh S.N."/>
        </authorList>
    </citation>
    <scope>NUCLEOTIDE SEQUENCE [LARGE SCALE GENOMIC DNA]</scope>
    <source>
        <strain evidence="2 3">RX1</strain>
    </source>
</reference>
<dbReference type="InterPro" id="IPR050952">
    <property type="entry name" value="TRIM-NHL_E3_ligases"/>
</dbReference>
<dbReference type="SUPFAM" id="SSF101898">
    <property type="entry name" value="NHL repeat"/>
    <property type="match status" value="1"/>
</dbReference>
<dbReference type="RefSeq" id="WP_407340260.1">
    <property type="nucleotide sequence ID" value="NZ_CP136862.1"/>
</dbReference>
<keyword evidence="3" id="KW-1185">Reference proteome</keyword>
<dbReference type="InterPro" id="IPR011042">
    <property type="entry name" value="6-blade_b-propeller_TolB-like"/>
</dbReference>
<dbReference type="Gene3D" id="2.120.10.30">
    <property type="entry name" value="TolB, C-terminal domain"/>
    <property type="match status" value="2"/>
</dbReference>
<evidence type="ECO:0000313" key="3">
    <source>
        <dbReference type="Proteomes" id="UP001626536"/>
    </source>
</evidence>
<evidence type="ECO:0008006" key="4">
    <source>
        <dbReference type="Google" id="ProtNLM"/>
    </source>
</evidence>
<name>A0ABZ0HWF7_9HYPH</name>
<accession>A0ABZ0HWF7</accession>
<gene>
    <name evidence="2" type="ORF">RZS28_05120</name>
</gene>
<sequence>MRVSLRALAEPSPGAAAAAPPLLDPAGPEIVLGSKLGGFDLTTPVAASATTMFGPRGAALASADGPLFVADTGHHRLLAWRRPPDIDHAPADFLIGQPDFAHEGRNAKGEPGAATLNVPTGVAASPEILAVADAWNHRVLIWRGLPKTSNQPADVVLGQADFSGMLANRGGEARADTLNWCYGVSIVGRSLIVCDTGNRRVLIWREIPTVNGAPADLVLGQVRMDCRDENGGVGVDAGGMRWPHAAAVAGEMLLVADSGNNRVMVWRRMPSQSGAPADFFIGQNDPSASEHNRANYRPDASCLNMPYACAVMGDDILVADTANSRLLGFARAELATGASARALTGQADFQSKGDNRWKTPARDSLCWPYGVAAAGDTAVIADSGNNRVLLWRAAR</sequence>
<dbReference type="Proteomes" id="UP001626536">
    <property type="component" value="Chromosome"/>
</dbReference>